<evidence type="ECO:0000256" key="1">
    <source>
        <dbReference type="ARBA" id="ARBA00022723"/>
    </source>
</evidence>
<dbReference type="Pfam" id="PF00105">
    <property type="entry name" value="zf-C4"/>
    <property type="match status" value="1"/>
</dbReference>
<evidence type="ECO:0000259" key="9">
    <source>
        <dbReference type="PROSITE" id="PS51030"/>
    </source>
</evidence>
<keyword evidence="7" id="KW-0675">Receptor</keyword>
<dbReference type="GeneID" id="20251854"/>
<dbReference type="GO" id="GO:0000978">
    <property type="term" value="F:RNA polymerase II cis-regulatory region sequence-specific DNA binding"/>
    <property type="evidence" value="ECO:0007669"/>
    <property type="project" value="TreeGrafter"/>
</dbReference>
<dbReference type="PANTHER" id="PTHR24082">
    <property type="entry name" value="NUCLEAR HORMONE RECEPTOR"/>
    <property type="match status" value="1"/>
</dbReference>
<accession>V4AT68</accession>
<dbReference type="OMA" id="CERNNNC"/>
<name>V4AT68_LOTGI</name>
<feature type="domain" description="Nuclear receptor" evidence="9">
    <location>
        <begin position="2"/>
        <end position="78"/>
    </location>
</feature>
<keyword evidence="3" id="KW-0862">Zinc</keyword>
<dbReference type="SMART" id="SM00399">
    <property type="entry name" value="ZnF_C4"/>
    <property type="match status" value="1"/>
</dbReference>
<dbReference type="InterPro" id="IPR050234">
    <property type="entry name" value="Nuclear_hormone_rcpt_NR1"/>
</dbReference>
<keyword evidence="11" id="KW-1185">Reference proteome</keyword>
<proteinExistence type="predicted"/>
<dbReference type="InterPro" id="IPR013088">
    <property type="entry name" value="Znf_NHR/GATA"/>
</dbReference>
<dbReference type="PROSITE" id="PS51030">
    <property type="entry name" value="NUCLEAR_REC_DBD_2"/>
    <property type="match status" value="1"/>
</dbReference>
<dbReference type="CTD" id="20251854"/>
<organism evidence="10 11">
    <name type="scientific">Lottia gigantea</name>
    <name type="common">Giant owl limpet</name>
    <dbReference type="NCBI Taxonomy" id="225164"/>
    <lineage>
        <taxon>Eukaryota</taxon>
        <taxon>Metazoa</taxon>
        <taxon>Spiralia</taxon>
        <taxon>Lophotrochozoa</taxon>
        <taxon>Mollusca</taxon>
        <taxon>Gastropoda</taxon>
        <taxon>Patellogastropoda</taxon>
        <taxon>Lottioidea</taxon>
        <taxon>Lottiidae</taxon>
        <taxon>Lottia</taxon>
    </lineage>
</organism>
<dbReference type="KEGG" id="lgi:LOTGIDRAFT_68173"/>
<dbReference type="PROSITE" id="PS00031">
    <property type="entry name" value="NUCLEAR_REC_DBD_1"/>
    <property type="match status" value="1"/>
</dbReference>
<evidence type="ECO:0000313" key="11">
    <source>
        <dbReference type="Proteomes" id="UP000030746"/>
    </source>
</evidence>
<dbReference type="GO" id="GO:0009755">
    <property type="term" value="P:hormone-mediated signaling pathway"/>
    <property type="evidence" value="ECO:0007669"/>
    <property type="project" value="TreeGrafter"/>
</dbReference>
<dbReference type="EMBL" id="KB201280">
    <property type="protein sequence ID" value="ESO98085.1"/>
    <property type="molecule type" value="Genomic_DNA"/>
</dbReference>
<dbReference type="OrthoDB" id="5771769at2759"/>
<dbReference type="Proteomes" id="UP000030746">
    <property type="component" value="Unassembled WGS sequence"/>
</dbReference>
<dbReference type="GO" id="GO:0030154">
    <property type="term" value="P:cell differentiation"/>
    <property type="evidence" value="ECO:0007669"/>
    <property type="project" value="TreeGrafter"/>
</dbReference>
<evidence type="ECO:0000256" key="6">
    <source>
        <dbReference type="ARBA" id="ARBA00023163"/>
    </source>
</evidence>
<dbReference type="Gene3D" id="3.30.50.10">
    <property type="entry name" value="Erythroid Transcription Factor GATA-1, subunit A"/>
    <property type="match status" value="1"/>
</dbReference>
<dbReference type="RefSeq" id="XP_009051226.1">
    <property type="nucleotide sequence ID" value="XM_009052978.1"/>
</dbReference>
<dbReference type="FunFam" id="3.30.50.10:FF:000056">
    <property type="entry name" value="Peroxisome proliferator-activated receptor gamma"/>
    <property type="match status" value="1"/>
</dbReference>
<keyword evidence="1" id="KW-0479">Metal-binding</keyword>
<evidence type="ECO:0000256" key="7">
    <source>
        <dbReference type="ARBA" id="ARBA00023170"/>
    </source>
</evidence>
<dbReference type="AlphaFoldDB" id="V4AT68"/>
<sequence length="91" mass="10392">LDVLCRICGDRASGFHYGVHSCEGCKGFFRRTLKKSLVYKPCQMGSQCKIDMGSRNKCQYCRYQRCLNAGMSQDAVRFGRMPKAEREKLLA</sequence>
<keyword evidence="6" id="KW-0804">Transcription</keyword>
<dbReference type="SUPFAM" id="SSF57716">
    <property type="entry name" value="Glucocorticoid receptor-like (DNA-binding domain)"/>
    <property type="match status" value="1"/>
</dbReference>
<dbReference type="GO" id="GO:0000122">
    <property type="term" value="P:negative regulation of transcription by RNA polymerase II"/>
    <property type="evidence" value="ECO:0007669"/>
    <property type="project" value="TreeGrafter"/>
</dbReference>
<evidence type="ECO:0000256" key="8">
    <source>
        <dbReference type="ARBA" id="ARBA00023242"/>
    </source>
</evidence>
<dbReference type="GO" id="GO:0008270">
    <property type="term" value="F:zinc ion binding"/>
    <property type="evidence" value="ECO:0007669"/>
    <property type="project" value="UniProtKB-KW"/>
</dbReference>
<dbReference type="PRINTS" id="PR00047">
    <property type="entry name" value="STROIDFINGER"/>
</dbReference>
<dbReference type="GO" id="GO:0004879">
    <property type="term" value="F:nuclear receptor activity"/>
    <property type="evidence" value="ECO:0007669"/>
    <property type="project" value="TreeGrafter"/>
</dbReference>
<keyword evidence="5" id="KW-0238">DNA-binding</keyword>
<dbReference type="PANTHER" id="PTHR24082:SF497">
    <property type="entry name" value="PEROXISOME PROLIFERATOR-ACTIVATED RECEPTOR GAMMA-LIKE"/>
    <property type="match status" value="1"/>
</dbReference>
<reference evidence="10 11" key="1">
    <citation type="journal article" date="2013" name="Nature">
        <title>Insights into bilaterian evolution from three spiralian genomes.</title>
        <authorList>
            <person name="Simakov O."/>
            <person name="Marletaz F."/>
            <person name="Cho S.J."/>
            <person name="Edsinger-Gonzales E."/>
            <person name="Havlak P."/>
            <person name="Hellsten U."/>
            <person name="Kuo D.H."/>
            <person name="Larsson T."/>
            <person name="Lv J."/>
            <person name="Arendt D."/>
            <person name="Savage R."/>
            <person name="Osoegawa K."/>
            <person name="de Jong P."/>
            <person name="Grimwood J."/>
            <person name="Chapman J.A."/>
            <person name="Shapiro H."/>
            <person name="Aerts A."/>
            <person name="Otillar R.P."/>
            <person name="Terry A.Y."/>
            <person name="Boore J.L."/>
            <person name="Grigoriev I.V."/>
            <person name="Lindberg D.R."/>
            <person name="Seaver E.C."/>
            <person name="Weisblat D.A."/>
            <person name="Putnam N.H."/>
            <person name="Rokhsar D.S."/>
        </authorList>
    </citation>
    <scope>NUCLEOTIDE SEQUENCE [LARGE SCALE GENOMIC DNA]</scope>
</reference>
<feature type="non-terminal residue" evidence="10">
    <location>
        <position position="1"/>
    </location>
</feature>
<dbReference type="GO" id="GO:0019216">
    <property type="term" value="P:regulation of lipid metabolic process"/>
    <property type="evidence" value="ECO:0007669"/>
    <property type="project" value="TreeGrafter"/>
</dbReference>
<evidence type="ECO:0000313" key="10">
    <source>
        <dbReference type="EMBL" id="ESO98085.1"/>
    </source>
</evidence>
<dbReference type="GO" id="GO:0045944">
    <property type="term" value="P:positive regulation of transcription by RNA polymerase II"/>
    <property type="evidence" value="ECO:0007669"/>
    <property type="project" value="TreeGrafter"/>
</dbReference>
<feature type="non-terminal residue" evidence="10">
    <location>
        <position position="91"/>
    </location>
</feature>
<evidence type="ECO:0000256" key="4">
    <source>
        <dbReference type="ARBA" id="ARBA00023015"/>
    </source>
</evidence>
<dbReference type="STRING" id="225164.V4AT68"/>
<keyword evidence="2" id="KW-0863">Zinc-finger</keyword>
<gene>
    <name evidence="10" type="ORF">LOTGIDRAFT_68173</name>
</gene>
<dbReference type="InterPro" id="IPR001628">
    <property type="entry name" value="Znf_hrmn_rcpt"/>
</dbReference>
<evidence type="ECO:0000256" key="3">
    <source>
        <dbReference type="ARBA" id="ARBA00022833"/>
    </source>
</evidence>
<keyword evidence="8" id="KW-0539">Nucleus</keyword>
<dbReference type="HOGENOM" id="CLU_122099_3_0_1"/>
<evidence type="ECO:0000256" key="2">
    <source>
        <dbReference type="ARBA" id="ARBA00022771"/>
    </source>
</evidence>
<keyword evidence="4" id="KW-0805">Transcription regulation</keyword>
<protein>
    <recommendedName>
        <fullName evidence="9">Nuclear receptor domain-containing protein</fullName>
    </recommendedName>
</protein>
<evidence type="ECO:0000256" key="5">
    <source>
        <dbReference type="ARBA" id="ARBA00023125"/>
    </source>
</evidence>